<dbReference type="InterPro" id="IPR014762">
    <property type="entry name" value="DNA_mismatch_repair_CS"/>
</dbReference>
<evidence type="ECO:0000313" key="9">
    <source>
        <dbReference type="Proteomes" id="UP000001311"/>
    </source>
</evidence>
<dbReference type="NCBIfam" id="NF000953">
    <property type="entry name" value="PRK00095.2-4"/>
    <property type="match status" value="1"/>
</dbReference>
<keyword evidence="9" id="KW-1185">Reference proteome</keyword>
<dbReference type="SUPFAM" id="SSF118116">
    <property type="entry name" value="DNA mismatch repair protein MutL"/>
    <property type="match status" value="1"/>
</dbReference>
<dbReference type="Pfam" id="PF08676">
    <property type="entry name" value="MutL_C"/>
    <property type="match status" value="1"/>
</dbReference>
<evidence type="ECO:0000313" key="8">
    <source>
        <dbReference type="EMBL" id="ABV85282.1"/>
    </source>
</evidence>
<protein>
    <recommendedName>
        <fullName evidence="2 5">DNA mismatch repair protein MutL</fullName>
    </recommendedName>
</protein>
<dbReference type="Gene3D" id="3.30.230.10">
    <property type="match status" value="1"/>
</dbReference>
<dbReference type="InterPro" id="IPR002099">
    <property type="entry name" value="MutL/Mlh/PMS"/>
</dbReference>
<dbReference type="GO" id="GO:0006298">
    <property type="term" value="P:mismatch repair"/>
    <property type="evidence" value="ECO:0007669"/>
    <property type="project" value="UniProtKB-UniRule"/>
</dbReference>
<evidence type="ECO:0000256" key="5">
    <source>
        <dbReference type="HAMAP-Rule" id="MF_00149"/>
    </source>
</evidence>
<dbReference type="GO" id="GO:0016887">
    <property type="term" value="F:ATP hydrolysis activity"/>
    <property type="evidence" value="ECO:0007669"/>
    <property type="project" value="InterPro"/>
</dbReference>
<dbReference type="SMART" id="SM00853">
    <property type="entry name" value="MutL_C"/>
    <property type="match status" value="1"/>
</dbReference>
<dbReference type="SMART" id="SM01340">
    <property type="entry name" value="DNA_mis_repair"/>
    <property type="match status" value="1"/>
</dbReference>
<dbReference type="InterPro" id="IPR020568">
    <property type="entry name" value="Ribosomal_Su5_D2-typ_SF"/>
</dbReference>
<dbReference type="CDD" id="cd00782">
    <property type="entry name" value="MutL_Trans"/>
    <property type="match status" value="1"/>
</dbReference>
<dbReference type="CDD" id="cd16926">
    <property type="entry name" value="HATPase_MutL-MLH-PMS-like"/>
    <property type="match status" value="1"/>
</dbReference>
<keyword evidence="3 5" id="KW-0227">DNA damage</keyword>
<evidence type="ECO:0000256" key="1">
    <source>
        <dbReference type="ARBA" id="ARBA00006082"/>
    </source>
</evidence>
<dbReference type="Gene3D" id="3.30.565.10">
    <property type="entry name" value="Histidine kinase-like ATPase, C-terminal domain"/>
    <property type="match status" value="1"/>
</dbReference>
<dbReference type="PANTHER" id="PTHR10073:SF12">
    <property type="entry name" value="DNA MISMATCH REPAIR PROTEIN MLH1"/>
    <property type="match status" value="1"/>
</dbReference>
<dbReference type="PROSITE" id="PS00058">
    <property type="entry name" value="DNA_MISMATCH_REPAIR_1"/>
    <property type="match status" value="1"/>
</dbReference>
<dbReference type="EMBL" id="CP000683">
    <property type="protein sequence ID" value="ABV85282.1"/>
    <property type="molecule type" value="Genomic_DNA"/>
</dbReference>
<dbReference type="HOGENOM" id="CLU_004131_4_2_5"/>
<dbReference type="GO" id="GO:0030983">
    <property type="term" value="F:mismatched DNA binding"/>
    <property type="evidence" value="ECO:0007669"/>
    <property type="project" value="InterPro"/>
</dbReference>
<evidence type="ECO:0000256" key="2">
    <source>
        <dbReference type="ARBA" id="ARBA00021975"/>
    </source>
</evidence>
<evidence type="ECO:0000256" key="3">
    <source>
        <dbReference type="ARBA" id="ARBA00022763"/>
    </source>
</evidence>
<dbReference type="SUPFAM" id="SSF54211">
    <property type="entry name" value="Ribosomal protein S5 domain 2-like"/>
    <property type="match status" value="1"/>
</dbReference>
<dbReference type="Pfam" id="PF01119">
    <property type="entry name" value="DNA_mis_repair"/>
    <property type="match status" value="1"/>
</dbReference>
<dbReference type="InterPro" id="IPR042121">
    <property type="entry name" value="MutL_C_regsub"/>
</dbReference>
<evidence type="ECO:0000256" key="4">
    <source>
        <dbReference type="ARBA" id="ARBA00023204"/>
    </source>
</evidence>
<dbReference type="GO" id="GO:0032300">
    <property type="term" value="C:mismatch repair complex"/>
    <property type="evidence" value="ECO:0007669"/>
    <property type="project" value="InterPro"/>
</dbReference>
<proteinExistence type="inferred from homology"/>
<dbReference type="AlphaFoldDB" id="A8F2Z6"/>
<dbReference type="InterPro" id="IPR020667">
    <property type="entry name" value="DNA_mismatch_repair_MutL"/>
</dbReference>
<dbReference type="PANTHER" id="PTHR10073">
    <property type="entry name" value="DNA MISMATCH REPAIR PROTEIN MLH, PMS, MUTL"/>
    <property type="match status" value="1"/>
</dbReference>
<feature type="domain" description="DNA mismatch repair protein S5" evidence="7">
    <location>
        <begin position="216"/>
        <end position="334"/>
    </location>
</feature>
<dbReference type="InterPro" id="IPR037198">
    <property type="entry name" value="MutL_C_sf"/>
</dbReference>
<dbReference type="SUPFAM" id="SSF55874">
    <property type="entry name" value="ATPase domain of HSP90 chaperone/DNA topoisomerase II/histidine kinase"/>
    <property type="match status" value="1"/>
</dbReference>
<dbReference type="HAMAP" id="MF_00149">
    <property type="entry name" value="DNA_mis_repair"/>
    <property type="match status" value="1"/>
</dbReference>
<gene>
    <name evidence="5 8" type="primary">mutL</name>
    <name evidence="8" type="ordered locus">RMA_1345</name>
</gene>
<dbReference type="InterPro" id="IPR038973">
    <property type="entry name" value="MutL/Mlh/Pms-like"/>
</dbReference>
<dbReference type="Proteomes" id="UP000001311">
    <property type="component" value="Chromosome"/>
</dbReference>
<dbReference type="GO" id="GO:0140664">
    <property type="term" value="F:ATP-dependent DNA damage sensor activity"/>
    <property type="evidence" value="ECO:0007669"/>
    <property type="project" value="InterPro"/>
</dbReference>
<dbReference type="InterPro" id="IPR042120">
    <property type="entry name" value="MutL_C_dimsub"/>
</dbReference>
<organism evidence="8 9">
    <name type="scientific">Rickettsia massiliae (strain Mtu5)</name>
    <dbReference type="NCBI Taxonomy" id="416276"/>
    <lineage>
        <taxon>Bacteria</taxon>
        <taxon>Pseudomonadati</taxon>
        <taxon>Pseudomonadota</taxon>
        <taxon>Alphaproteobacteria</taxon>
        <taxon>Rickettsiales</taxon>
        <taxon>Rickettsiaceae</taxon>
        <taxon>Rickettsieae</taxon>
        <taxon>Rickettsia</taxon>
        <taxon>spotted fever group</taxon>
    </lineage>
</organism>
<dbReference type="InterPro" id="IPR013507">
    <property type="entry name" value="DNA_mismatch_S5_2-like"/>
</dbReference>
<feature type="domain" description="MutL C-terminal dimerisation" evidence="6">
    <location>
        <begin position="429"/>
        <end position="573"/>
    </location>
</feature>
<accession>A8F2Z6</accession>
<dbReference type="Gene3D" id="3.30.1540.20">
    <property type="entry name" value="MutL, C-terminal domain, dimerisation subdomain"/>
    <property type="match status" value="1"/>
</dbReference>
<reference evidence="8 9" key="1">
    <citation type="journal article" date="2007" name="Genome Res.">
        <title>Lateral gene transfer between obligate intracellular bacteria: evidence from the Rickettsia massiliae genome.</title>
        <authorList>
            <person name="Blanc G."/>
            <person name="Ogata H."/>
            <person name="Robert C."/>
            <person name="Audic S."/>
            <person name="Claverie J.-M."/>
            <person name="Raoult D."/>
        </authorList>
    </citation>
    <scope>NUCLEOTIDE SEQUENCE [LARGE SCALE GENOMIC DNA]</scope>
    <source>
        <strain evidence="9">Mtu5</strain>
    </source>
</reference>
<name>A8F2Z6_RICM5</name>
<dbReference type="FunFam" id="3.30.565.10:FF:000003">
    <property type="entry name" value="DNA mismatch repair endonuclease MutL"/>
    <property type="match status" value="1"/>
</dbReference>
<keyword evidence="4 5" id="KW-0234">DNA repair</keyword>
<dbReference type="KEGG" id="rms:RMA_1345"/>
<dbReference type="InterPro" id="IPR014721">
    <property type="entry name" value="Ribsml_uS5_D2-typ_fold_subgr"/>
</dbReference>
<sequence length="615" mass="69440">MSNKMTIKFLSESTINQIAAGEVIERPASVVKELVENAVDASSTKIDIILERAGKNLIIISDDGIGMTDKELEIAVERHTTSKFDESDFLNIHTFGFRGEALPSIAAISKMLITSKKRDADKAFQIKLIGGNEKQVTISVHNEGTKIEIRDLFFATPARLKFLRADKTELAATVDVVKKIALAHPETSFSLTHDGKNLLKLKGQNKDAKTNLKQRIIDVIGDDFIKNAAYIDFKTPNFSICGYTSSPTYNRASSEDQFLFINNRPVKDKLLQVALRVAYQDYLARDRYPLCAIFLQIDPQLVDVNVHPAKAEVRFHDPNYVRNLLIEAIKNALTNKSHVTSSTTIASDALELFKNPLVNKQSPVSKVIKVNSKSADYRPTTHSTLNTVPQNHVCQKLIDTLSHAKIEQEVENRIEHEQQTRKQYKLGAAKAQFHTTYIISQTEDSIVITDQHAAHERLGYEKIKDYLKTEELIKQRLLIPEIVELPNEKKADCLYDHREKLYKLGLTLEKFGEKSIIVTEIPNILGDVNVQKLIQDLADHLSDFGKNIALTELIEHVTKTYACHYSIRAGRKLSADEMNALLRQMENTPLSGQCNHGRPTYIELKLKDIERLFGR</sequence>
<dbReference type="InterPro" id="IPR036890">
    <property type="entry name" value="HATPase_C_sf"/>
</dbReference>
<dbReference type="Pfam" id="PF13589">
    <property type="entry name" value="HATPase_c_3"/>
    <property type="match status" value="1"/>
</dbReference>
<comment type="function">
    <text evidence="5">This protein is involved in the repair of mismatches in DNA. It is required for dam-dependent methyl-directed DNA mismatch repair. May act as a 'molecular matchmaker', a protein that promotes the formation of a stable complex between two or more DNA-binding proteins in an ATP-dependent manner without itself being part of a final effector complex.</text>
</comment>
<evidence type="ECO:0000259" key="7">
    <source>
        <dbReference type="SMART" id="SM01340"/>
    </source>
</evidence>
<dbReference type="InterPro" id="IPR014790">
    <property type="entry name" value="MutL_C"/>
</dbReference>
<dbReference type="NCBIfam" id="TIGR00585">
    <property type="entry name" value="mutl"/>
    <property type="match status" value="1"/>
</dbReference>
<comment type="similarity">
    <text evidence="1 5">Belongs to the DNA mismatch repair MutL/HexB family.</text>
</comment>
<dbReference type="NCBIfam" id="NF000952">
    <property type="entry name" value="PRK00095.2-2"/>
    <property type="match status" value="1"/>
</dbReference>
<evidence type="ECO:0000259" key="6">
    <source>
        <dbReference type="SMART" id="SM00853"/>
    </source>
</evidence>
<dbReference type="GO" id="GO:0005524">
    <property type="term" value="F:ATP binding"/>
    <property type="evidence" value="ECO:0007669"/>
    <property type="project" value="InterPro"/>
</dbReference>
<dbReference type="Gene3D" id="3.30.1370.100">
    <property type="entry name" value="MutL, C-terminal domain, regulatory subdomain"/>
    <property type="match status" value="1"/>
</dbReference>